<dbReference type="PANTHER" id="PTHR30627:SF2">
    <property type="entry name" value="PEPTIDOGLYCAN D,D-TRANSPEPTIDASE MRDA"/>
    <property type="match status" value="1"/>
</dbReference>
<dbReference type="GO" id="GO:0008658">
    <property type="term" value="F:penicillin binding"/>
    <property type="evidence" value="ECO:0007669"/>
    <property type="project" value="InterPro"/>
</dbReference>
<comment type="subcellular location">
    <subcellularLocation>
        <location evidence="2">Cell membrane</location>
    </subcellularLocation>
    <subcellularLocation>
        <location evidence="1">Membrane</location>
        <topology evidence="1">Single-pass membrane protein</topology>
    </subcellularLocation>
</comment>
<evidence type="ECO:0000256" key="4">
    <source>
        <dbReference type="ARBA" id="ARBA00022519"/>
    </source>
</evidence>
<evidence type="ECO:0000256" key="13">
    <source>
        <dbReference type="ARBA" id="ARBA00023316"/>
    </source>
</evidence>
<dbReference type="InterPro" id="IPR001460">
    <property type="entry name" value="PCN-bd_Tpept"/>
</dbReference>
<organism evidence="16 17">
    <name type="scientific">Luteibaculum oceani</name>
    <dbReference type="NCBI Taxonomy" id="1294296"/>
    <lineage>
        <taxon>Bacteria</taxon>
        <taxon>Pseudomonadati</taxon>
        <taxon>Bacteroidota</taxon>
        <taxon>Flavobacteriia</taxon>
        <taxon>Flavobacteriales</taxon>
        <taxon>Luteibaculaceae</taxon>
        <taxon>Luteibaculum</taxon>
    </lineage>
</organism>
<protein>
    <submittedName>
        <fullName evidence="16">Penicillin-binding protein 2</fullName>
        <ecNumber evidence="16">3.4.16.4</ecNumber>
    </submittedName>
</protein>
<feature type="domain" description="Penicillin-binding protein transpeptidase" evidence="14">
    <location>
        <begin position="251"/>
        <end position="574"/>
    </location>
</feature>
<dbReference type="SUPFAM" id="SSF56519">
    <property type="entry name" value="Penicillin binding protein dimerisation domain"/>
    <property type="match status" value="1"/>
</dbReference>
<dbReference type="SUPFAM" id="SSF56601">
    <property type="entry name" value="beta-lactamase/transpeptidase-like"/>
    <property type="match status" value="1"/>
</dbReference>
<keyword evidence="12" id="KW-0472">Membrane</keyword>
<keyword evidence="10" id="KW-0573">Peptidoglycan synthesis</keyword>
<evidence type="ECO:0000256" key="10">
    <source>
        <dbReference type="ARBA" id="ARBA00022984"/>
    </source>
</evidence>
<keyword evidence="6" id="KW-0645">Protease</keyword>
<keyword evidence="17" id="KW-1185">Reference proteome</keyword>
<dbReference type="AlphaFoldDB" id="A0A5C6UQJ2"/>
<dbReference type="Pfam" id="PF00905">
    <property type="entry name" value="Transpeptidase"/>
    <property type="match status" value="1"/>
</dbReference>
<sequence length="600" mass="67579">MSNYSRRPVLLVLFVLIGFIFLVRLFFLQVVDNSWKAQAASMSERRIIQYPARGIVFDRNGEELVTNIPVYDLMVLPRDLEPMDTALFCDLVGVSKEDFIKRIKAAKAYSYRKASIFEKQIPAGDYGKIAEQLYQFPGFYGQSRTLRTYPQRTAAHVLGYIGEVSGPQIERNPYYKKGDYVGYNGIEKYYEEVLRGERGVNYVVVDVHNNTQGSYKDGLYDTLPRAGENIYLSLDAELQQYTEKLLQGKRGAVVAIEPSTGEILALANNPKYDPNLLIGRVRSKNYNKLLRDTLKPLFNRALMSRYPPGSTFKLINGLIGLQEGVIDPNTSFRCRGGYFYPGGKVGCHDHSSPVRLNYSITTSCNAYYCNVFKNLMDNGGDTEANYKKWRTYLSDFGLGKSLGIDLPSENSGFIPETTYYDKFYGRNRWKGLTIISLAIGQGEIGISPVQMANMCATIANRGYYITPHFIKKFENNPDSLPEIYTQKNKIDIDSTYWELVVDGMENVVLNGTGRRAHFSDSISVCGKTGTAQNPHGKDHSIFIAFAPKGNPKIAVAVYVENVGFGSTWAAPIASLTIEKYLTRKITRKTLEDRMFNADLL</sequence>
<dbReference type="FunFam" id="3.40.710.10:FF:000024">
    <property type="entry name" value="Penicillin-binding protein 2"/>
    <property type="match status" value="1"/>
</dbReference>
<dbReference type="Pfam" id="PF03717">
    <property type="entry name" value="PBP_dimer"/>
    <property type="match status" value="1"/>
</dbReference>
<dbReference type="GO" id="GO:0071555">
    <property type="term" value="P:cell wall organization"/>
    <property type="evidence" value="ECO:0007669"/>
    <property type="project" value="UniProtKB-KW"/>
</dbReference>
<dbReference type="EMBL" id="VORB01000012">
    <property type="protein sequence ID" value="TXC75612.1"/>
    <property type="molecule type" value="Genomic_DNA"/>
</dbReference>
<evidence type="ECO:0000259" key="15">
    <source>
        <dbReference type="Pfam" id="PF03717"/>
    </source>
</evidence>
<keyword evidence="5 16" id="KW-0121">Carboxypeptidase</keyword>
<comment type="caution">
    <text evidence="16">The sequence shown here is derived from an EMBL/GenBank/DDBJ whole genome shotgun (WGS) entry which is preliminary data.</text>
</comment>
<dbReference type="InterPro" id="IPR005311">
    <property type="entry name" value="PBP_dimer"/>
</dbReference>
<dbReference type="OrthoDB" id="9766847at2"/>
<dbReference type="InterPro" id="IPR036138">
    <property type="entry name" value="PBP_dimer_sf"/>
</dbReference>
<evidence type="ECO:0000313" key="17">
    <source>
        <dbReference type="Proteomes" id="UP000321168"/>
    </source>
</evidence>
<evidence type="ECO:0000259" key="14">
    <source>
        <dbReference type="Pfam" id="PF00905"/>
    </source>
</evidence>
<dbReference type="NCBIfam" id="TIGR03423">
    <property type="entry name" value="pbp2_mrdA"/>
    <property type="match status" value="1"/>
</dbReference>
<dbReference type="InterPro" id="IPR050515">
    <property type="entry name" value="Beta-lactam/transpept"/>
</dbReference>
<evidence type="ECO:0000256" key="2">
    <source>
        <dbReference type="ARBA" id="ARBA00004236"/>
    </source>
</evidence>
<reference evidence="16 17" key="1">
    <citation type="submission" date="2019-08" db="EMBL/GenBank/DDBJ databases">
        <title>Genome of Luteibaculum oceani JCM 18817.</title>
        <authorList>
            <person name="Bowman J.P."/>
        </authorList>
    </citation>
    <scope>NUCLEOTIDE SEQUENCE [LARGE SCALE GENOMIC DNA]</scope>
    <source>
        <strain evidence="16 17">JCM 18817</strain>
    </source>
</reference>
<keyword evidence="8 16" id="KW-0378">Hydrolase</keyword>
<gene>
    <name evidence="16" type="primary">mrdA</name>
    <name evidence="16" type="ORF">FRX97_11570</name>
</gene>
<evidence type="ECO:0000256" key="5">
    <source>
        <dbReference type="ARBA" id="ARBA00022645"/>
    </source>
</evidence>
<dbReference type="PANTHER" id="PTHR30627">
    <property type="entry name" value="PEPTIDOGLYCAN D,D-TRANSPEPTIDASE"/>
    <property type="match status" value="1"/>
</dbReference>
<keyword evidence="9" id="KW-0133">Cell shape</keyword>
<evidence type="ECO:0000256" key="9">
    <source>
        <dbReference type="ARBA" id="ARBA00022960"/>
    </source>
</evidence>
<evidence type="ECO:0000313" key="16">
    <source>
        <dbReference type="EMBL" id="TXC75612.1"/>
    </source>
</evidence>
<dbReference type="GO" id="GO:0009002">
    <property type="term" value="F:serine-type D-Ala-D-Ala carboxypeptidase activity"/>
    <property type="evidence" value="ECO:0007669"/>
    <property type="project" value="UniProtKB-EC"/>
</dbReference>
<dbReference type="InterPro" id="IPR017790">
    <property type="entry name" value="Penicillin-binding_protein_2"/>
</dbReference>
<dbReference type="GO" id="GO:0008360">
    <property type="term" value="P:regulation of cell shape"/>
    <property type="evidence" value="ECO:0007669"/>
    <property type="project" value="UniProtKB-KW"/>
</dbReference>
<dbReference type="Gene3D" id="3.90.1310.10">
    <property type="entry name" value="Penicillin-binding protein 2a (Domain 2)"/>
    <property type="match status" value="1"/>
</dbReference>
<dbReference type="GO" id="GO:0071972">
    <property type="term" value="F:peptidoglycan L,D-transpeptidase activity"/>
    <property type="evidence" value="ECO:0007669"/>
    <property type="project" value="TreeGrafter"/>
</dbReference>
<feature type="domain" description="Penicillin-binding protein dimerisation" evidence="15">
    <location>
        <begin position="50"/>
        <end position="211"/>
    </location>
</feature>
<dbReference type="Gene3D" id="3.30.1390.30">
    <property type="entry name" value="Penicillin-binding protein 2a, domain 3"/>
    <property type="match status" value="1"/>
</dbReference>
<dbReference type="GO" id="GO:0006508">
    <property type="term" value="P:proteolysis"/>
    <property type="evidence" value="ECO:0007669"/>
    <property type="project" value="UniProtKB-KW"/>
</dbReference>
<proteinExistence type="predicted"/>
<evidence type="ECO:0000256" key="8">
    <source>
        <dbReference type="ARBA" id="ARBA00022801"/>
    </source>
</evidence>
<dbReference type="GO" id="GO:0005886">
    <property type="term" value="C:plasma membrane"/>
    <property type="evidence" value="ECO:0007669"/>
    <property type="project" value="UniProtKB-SubCell"/>
</dbReference>
<keyword evidence="7" id="KW-0812">Transmembrane</keyword>
<evidence type="ECO:0000256" key="12">
    <source>
        <dbReference type="ARBA" id="ARBA00023136"/>
    </source>
</evidence>
<evidence type="ECO:0000256" key="3">
    <source>
        <dbReference type="ARBA" id="ARBA00022475"/>
    </source>
</evidence>
<evidence type="ECO:0000256" key="1">
    <source>
        <dbReference type="ARBA" id="ARBA00004167"/>
    </source>
</evidence>
<accession>A0A5C6UQJ2</accession>
<dbReference type="RefSeq" id="WP_147015384.1">
    <property type="nucleotide sequence ID" value="NZ_VORB01000012.1"/>
</dbReference>
<name>A0A5C6UQJ2_9FLAO</name>
<keyword evidence="4" id="KW-0997">Cell inner membrane</keyword>
<dbReference type="Gene3D" id="3.40.710.10">
    <property type="entry name" value="DD-peptidase/beta-lactamase superfamily"/>
    <property type="match status" value="1"/>
</dbReference>
<dbReference type="InterPro" id="IPR012338">
    <property type="entry name" value="Beta-lactam/transpept-like"/>
</dbReference>
<keyword evidence="3" id="KW-1003">Cell membrane</keyword>
<dbReference type="GO" id="GO:0009252">
    <property type="term" value="P:peptidoglycan biosynthetic process"/>
    <property type="evidence" value="ECO:0007669"/>
    <property type="project" value="UniProtKB-KW"/>
</dbReference>
<dbReference type="Proteomes" id="UP000321168">
    <property type="component" value="Unassembled WGS sequence"/>
</dbReference>
<dbReference type="EC" id="3.4.16.4" evidence="16"/>
<evidence type="ECO:0000256" key="11">
    <source>
        <dbReference type="ARBA" id="ARBA00022989"/>
    </source>
</evidence>
<evidence type="ECO:0000256" key="7">
    <source>
        <dbReference type="ARBA" id="ARBA00022692"/>
    </source>
</evidence>
<keyword evidence="13" id="KW-0961">Cell wall biogenesis/degradation</keyword>
<evidence type="ECO:0000256" key="6">
    <source>
        <dbReference type="ARBA" id="ARBA00022670"/>
    </source>
</evidence>
<keyword evidence="11" id="KW-1133">Transmembrane helix</keyword>